<feature type="compositionally biased region" description="Basic and acidic residues" evidence="1">
    <location>
        <begin position="38"/>
        <end position="62"/>
    </location>
</feature>
<proteinExistence type="predicted"/>
<evidence type="ECO:0000259" key="2">
    <source>
        <dbReference type="Pfam" id="PF03732"/>
    </source>
</evidence>
<feature type="compositionally biased region" description="Basic residues" evidence="1">
    <location>
        <begin position="372"/>
        <end position="389"/>
    </location>
</feature>
<keyword evidence="3" id="KW-1185">Reference proteome</keyword>
<reference evidence="4" key="2">
    <citation type="submission" date="2025-08" db="UniProtKB">
        <authorList>
            <consortium name="RefSeq"/>
        </authorList>
    </citation>
    <scope>IDENTIFICATION</scope>
    <source>
        <tissue evidence="4">Leaf</tissue>
    </source>
</reference>
<accession>A0A1S3UK53</accession>
<feature type="region of interest" description="Disordered" evidence="1">
    <location>
        <begin position="365"/>
        <end position="435"/>
    </location>
</feature>
<dbReference type="Pfam" id="PF03732">
    <property type="entry name" value="Retrotrans_gag"/>
    <property type="match status" value="1"/>
</dbReference>
<feature type="region of interest" description="Disordered" evidence="1">
    <location>
        <begin position="34"/>
        <end position="77"/>
    </location>
</feature>
<evidence type="ECO:0000313" key="3">
    <source>
        <dbReference type="Proteomes" id="UP000087766"/>
    </source>
</evidence>
<dbReference type="InterPro" id="IPR021109">
    <property type="entry name" value="Peptidase_aspartic_dom_sf"/>
</dbReference>
<organism evidence="3 4">
    <name type="scientific">Vigna radiata var. radiata</name>
    <name type="common">Mung bean</name>
    <name type="synonym">Phaseolus aureus</name>
    <dbReference type="NCBI Taxonomy" id="3916"/>
    <lineage>
        <taxon>Eukaryota</taxon>
        <taxon>Viridiplantae</taxon>
        <taxon>Streptophyta</taxon>
        <taxon>Embryophyta</taxon>
        <taxon>Tracheophyta</taxon>
        <taxon>Spermatophyta</taxon>
        <taxon>Magnoliopsida</taxon>
        <taxon>eudicotyledons</taxon>
        <taxon>Gunneridae</taxon>
        <taxon>Pentapetalae</taxon>
        <taxon>rosids</taxon>
        <taxon>fabids</taxon>
        <taxon>Fabales</taxon>
        <taxon>Fabaceae</taxon>
        <taxon>Papilionoideae</taxon>
        <taxon>50 kb inversion clade</taxon>
        <taxon>NPAAA clade</taxon>
        <taxon>indigoferoid/millettioid clade</taxon>
        <taxon>Phaseoleae</taxon>
        <taxon>Vigna</taxon>
    </lineage>
</organism>
<dbReference type="InterPro" id="IPR005162">
    <property type="entry name" value="Retrotrans_gag_dom"/>
</dbReference>
<dbReference type="RefSeq" id="XP_014506324.1">
    <property type="nucleotide sequence ID" value="XM_014650838.1"/>
</dbReference>
<evidence type="ECO:0000313" key="4">
    <source>
        <dbReference type="RefSeq" id="XP_014506324.1"/>
    </source>
</evidence>
<sequence length="668" mass="76795">MVTTRGMENPDPIQMIRDLQAQLEEQARTIATLQQELQQKKTDDAERSKEKQHDRETFEDSQNHNPPPLPRSPDFLPFTDAIMQAPMPDRPPPQVEKFDGTTNPEHHLRNFIDSMAFYTQSDPVKCRAFSLSLRGEALKWYYTLPPNSVDNFRTLTNMFKKQYSTNRYKEVTTAELVNLRQGKDETLRAFMHRYNHAARRKKGASPEFIISSLPNCLKAGFVSESLYAELPHTLEELQQKMAKFIKMEDQRIFWKQQHEEHPVSVNKKEGKRKNENVREQKPIMNLNPRYDRYAHLTAPREKVLERALQSNLIFQRRKFPPKNMDATQICRFHNSGGHTTKGCQTLKDEIEKLIRAGHLREFVREDFGHVGHSPRKTRRSPEHAKRKGNYSRDRSRSPPSHRSRSRPREREPIVKGKIDTISGGFAGGGASSSARKRHLRSLRSVHSVIRNPASMPNITFTNKDFHAPDPDQDDPMVITARIAQYDVSKVLVDQGSSVNILYWTTFRRMEILEDMIAPFNEQIVGFAGERVDTRGYIDLRTHLGSDDDGKELRVRFLLVEANTSYNALLGRPCLNAFGVIVSTPHLAMKFPTDKGNICTVQADQRTARQCYVAGLKVTPYKRENRTGAILIDLDPRTNTDERIQPEGEIRPFMVGKNEQQTTSIGDNL</sequence>
<dbReference type="CDD" id="cd00303">
    <property type="entry name" value="retropepsin_like"/>
    <property type="match status" value="1"/>
</dbReference>
<dbReference type="GeneID" id="106766079"/>
<dbReference type="Proteomes" id="UP000087766">
    <property type="component" value="Chromosome 7"/>
</dbReference>
<evidence type="ECO:0000256" key="1">
    <source>
        <dbReference type="SAM" id="MobiDB-lite"/>
    </source>
</evidence>
<name>A0A1S3UK53_VIGRR</name>
<dbReference type="AlphaFoldDB" id="A0A1S3UK53"/>
<dbReference type="PANTHER" id="PTHR33240:SF15">
    <property type="entry name" value="GAG-PRO-LIKE PROTEIN"/>
    <property type="match status" value="1"/>
</dbReference>
<dbReference type="PANTHER" id="PTHR33240">
    <property type="entry name" value="OS08G0508500 PROTEIN"/>
    <property type="match status" value="1"/>
</dbReference>
<gene>
    <name evidence="4" type="primary">LOC106766079</name>
</gene>
<dbReference type="OrthoDB" id="1751689at2759"/>
<feature type="domain" description="Retrotransposon gag" evidence="2">
    <location>
        <begin position="128"/>
        <end position="206"/>
    </location>
</feature>
<reference evidence="3" key="1">
    <citation type="journal article" date="2014" name="Nat. Commun.">
        <title>Genome sequence of mungbean and insights into evolution within Vigna species.</title>
        <authorList>
            <person name="Kang Y.J."/>
            <person name="Kim S.K."/>
            <person name="Kim M.Y."/>
            <person name="Lestari P."/>
            <person name="Kim K.H."/>
            <person name="Ha B.K."/>
            <person name="Jun T.H."/>
            <person name="Hwang W.J."/>
            <person name="Lee T."/>
            <person name="Lee J."/>
            <person name="Shim S."/>
            <person name="Yoon M.Y."/>
            <person name="Jang Y.E."/>
            <person name="Han K.S."/>
            <person name="Taeprayoon P."/>
            <person name="Yoon N."/>
            <person name="Somta P."/>
            <person name="Tanya P."/>
            <person name="Kim K.S."/>
            <person name="Gwag J.G."/>
            <person name="Moon J.K."/>
            <person name="Lee Y.H."/>
            <person name="Park B.S."/>
            <person name="Bombarely A."/>
            <person name="Doyle J.J."/>
            <person name="Jackson S.A."/>
            <person name="Schafleitner R."/>
            <person name="Srinives P."/>
            <person name="Varshney R.K."/>
            <person name="Lee S.H."/>
        </authorList>
    </citation>
    <scope>NUCLEOTIDE SEQUENCE [LARGE SCALE GENOMIC DNA]</scope>
    <source>
        <strain evidence="3">cv. VC1973A</strain>
    </source>
</reference>
<dbReference type="Gene3D" id="2.40.70.10">
    <property type="entry name" value="Acid Proteases"/>
    <property type="match status" value="1"/>
</dbReference>
<feature type="compositionally biased region" description="Basic and acidic residues" evidence="1">
    <location>
        <begin position="406"/>
        <end position="418"/>
    </location>
</feature>
<protein>
    <submittedName>
        <fullName evidence="4">Uncharacterized protein LOC106766079</fullName>
    </submittedName>
</protein>
<dbReference type="KEGG" id="vra:106766079"/>